<comment type="caution">
    <text evidence="3">The sequence shown here is derived from an EMBL/GenBank/DDBJ whole genome shotgun (WGS) entry which is preliminary data.</text>
</comment>
<keyword evidence="4" id="KW-1185">Reference proteome</keyword>
<dbReference type="Proteomes" id="UP000001077">
    <property type="component" value="Unassembled WGS sequence"/>
</dbReference>
<dbReference type="eggNOG" id="COG1073">
    <property type="taxonomic scope" value="Bacteria"/>
</dbReference>
<keyword evidence="1" id="KW-0378">Hydrolase</keyword>
<reference evidence="3 4" key="1">
    <citation type="submission" date="2012-03" db="EMBL/GenBank/DDBJ databases">
        <title>The Genome Sequence of Bartonella rattimassiliensis 15908.</title>
        <authorList>
            <consortium name="The Broad Institute Genome Sequencing Platform"/>
            <consortium name="The Broad Institute Genome Sequencing Center for Infectious Disease"/>
            <person name="Feldgarden M."/>
            <person name="Kirby J."/>
            <person name="Kosoy M."/>
            <person name="Birtles R."/>
            <person name="Probert W.S."/>
            <person name="Chiaraviglio L."/>
            <person name="Young S.K."/>
            <person name="Zeng Q."/>
            <person name="Gargeya S."/>
            <person name="Fitzgerald M."/>
            <person name="Haas B."/>
            <person name="Abouelleil A."/>
            <person name="Alvarado L."/>
            <person name="Arachchi H.M."/>
            <person name="Berlin A."/>
            <person name="Chapman S.B."/>
            <person name="Gearin G."/>
            <person name="Goldberg J."/>
            <person name="Griggs A."/>
            <person name="Gujja S."/>
            <person name="Hansen M."/>
            <person name="Heiman D."/>
            <person name="Howarth C."/>
            <person name="Larimer J."/>
            <person name="Lui A."/>
            <person name="MacDonald P.J.P."/>
            <person name="McCowen C."/>
            <person name="Montmayeur A."/>
            <person name="Murphy C."/>
            <person name="Neiman D."/>
            <person name="Pearson M."/>
            <person name="Priest M."/>
            <person name="Roberts A."/>
            <person name="Saif S."/>
            <person name="Shea T."/>
            <person name="Sisk P."/>
            <person name="Stolte C."/>
            <person name="Sykes S."/>
            <person name="Wortman J."/>
            <person name="Nusbaum C."/>
            <person name="Birren B."/>
        </authorList>
    </citation>
    <scope>NUCLEOTIDE SEQUENCE [LARGE SCALE GENOMIC DNA]</scope>
    <source>
        <strain evidence="3 4">15908</strain>
    </source>
</reference>
<dbReference type="PANTHER" id="PTHR16138">
    <property type="entry name" value="MYCOPHENOLIC ACID ACYL-GLUCURONIDE ESTERASE, MITOCHONDRIAL"/>
    <property type="match status" value="1"/>
</dbReference>
<accession>J1JLA2</accession>
<proteinExistence type="predicted"/>
<evidence type="ECO:0000256" key="1">
    <source>
        <dbReference type="ARBA" id="ARBA00022801"/>
    </source>
</evidence>
<dbReference type="OrthoDB" id="9813296at2"/>
<evidence type="ECO:0000313" key="3">
    <source>
        <dbReference type="EMBL" id="EJF85447.1"/>
    </source>
</evidence>
<name>J1JLA2_9HYPH</name>
<dbReference type="STRING" id="1094556.MCY_01008"/>
<dbReference type="InterPro" id="IPR029058">
    <property type="entry name" value="AB_hydrolase_fold"/>
</dbReference>
<sequence length="272" mass="30444">MDQNVSLQFFSFEDTALAVRYRKGKRFPGLVWLPGYLSDMLGDKAAFVDNFAQKHDLSCLRFDYSGNGESGGDFFQGTISRWVQESLAIFEAYCVGPQILIGTSMGGWIALKLARLLAQRNESLAGMVLIAPAPDFTKTLIESGAGVKKWKILDETENIDRSEISYTEPVPFTKIFIEDGRDNCVMKGCIDTGCPVHILQGMEDVEIPYQHTLTLLNHLPLHDVTLTLVRDADHRFSRPQDLDCLGTVLRSFINQINAKSRGAFIDDEDKDI</sequence>
<dbReference type="SUPFAM" id="SSF53474">
    <property type="entry name" value="alpha/beta-Hydrolases"/>
    <property type="match status" value="1"/>
</dbReference>
<protein>
    <recommendedName>
        <fullName evidence="2">Serine aminopeptidase S33 domain-containing protein</fullName>
    </recommendedName>
</protein>
<dbReference type="AlphaFoldDB" id="J1JLA2"/>
<dbReference type="PANTHER" id="PTHR16138:SF7">
    <property type="entry name" value="PALMITOYL-PROTEIN THIOESTERASE ABHD10, MITOCHONDRIAL"/>
    <property type="match status" value="1"/>
</dbReference>
<dbReference type="RefSeq" id="WP_007347305.1">
    <property type="nucleotide sequence ID" value="NZ_CALY02000014.1"/>
</dbReference>
<dbReference type="Pfam" id="PF12146">
    <property type="entry name" value="Hydrolase_4"/>
    <property type="match status" value="1"/>
</dbReference>
<dbReference type="Gene3D" id="3.40.50.1820">
    <property type="entry name" value="alpha/beta hydrolase"/>
    <property type="match status" value="1"/>
</dbReference>
<dbReference type="HOGENOM" id="CLU_066961_0_0_5"/>
<dbReference type="InterPro" id="IPR022742">
    <property type="entry name" value="Hydrolase_4"/>
</dbReference>
<dbReference type="EMBL" id="AILY01000022">
    <property type="protein sequence ID" value="EJF85447.1"/>
    <property type="molecule type" value="Genomic_DNA"/>
</dbReference>
<gene>
    <name evidence="3" type="ORF">MCY_01008</name>
</gene>
<dbReference type="GO" id="GO:0016787">
    <property type="term" value="F:hydrolase activity"/>
    <property type="evidence" value="ECO:0007669"/>
    <property type="project" value="UniProtKB-KW"/>
</dbReference>
<evidence type="ECO:0000259" key="2">
    <source>
        <dbReference type="Pfam" id="PF12146"/>
    </source>
</evidence>
<organism evidence="3 4">
    <name type="scientific">Bartonella rattimassiliensis 15908</name>
    <dbReference type="NCBI Taxonomy" id="1094556"/>
    <lineage>
        <taxon>Bacteria</taxon>
        <taxon>Pseudomonadati</taxon>
        <taxon>Pseudomonadota</taxon>
        <taxon>Alphaproteobacteria</taxon>
        <taxon>Hyphomicrobiales</taxon>
        <taxon>Bartonellaceae</taxon>
        <taxon>Bartonella</taxon>
    </lineage>
</organism>
<dbReference type="InterPro" id="IPR052382">
    <property type="entry name" value="ABHD10_acyl-thioesterase"/>
</dbReference>
<evidence type="ECO:0000313" key="4">
    <source>
        <dbReference type="Proteomes" id="UP000001077"/>
    </source>
</evidence>
<dbReference type="PATRIC" id="fig|1094556.3.peg.1156"/>
<feature type="domain" description="Serine aminopeptidase S33" evidence="2">
    <location>
        <begin position="46"/>
        <end position="138"/>
    </location>
</feature>